<comment type="caution">
    <text evidence="7">The sequence shown here is derived from an EMBL/GenBank/DDBJ whole genome shotgun (WGS) entry which is preliminary data.</text>
</comment>
<proteinExistence type="predicted"/>
<dbReference type="PANTHER" id="PTHR22683">
    <property type="entry name" value="SPORULATION PROTEIN RELATED"/>
    <property type="match status" value="1"/>
</dbReference>
<reference evidence="7 8" key="1">
    <citation type="submission" date="2024-09" db="EMBL/GenBank/DDBJ databases">
        <authorList>
            <person name="Sun Q."/>
            <person name="Mori K."/>
        </authorList>
    </citation>
    <scope>NUCLEOTIDE SEQUENCE [LARGE SCALE GENOMIC DNA]</scope>
    <source>
        <strain evidence="7 8">JCM 11411</strain>
    </source>
</reference>
<dbReference type="InterPro" id="IPR027417">
    <property type="entry name" value="P-loop_NTPase"/>
</dbReference>
<accession>A0ABV5XSS1</accession>
<sequence length="633" mass="68446">MIVVGATQSWDIIWLAAIVGIVASVYLRGTGVQVPFQGDATNLIVIFRPWPSEVFGKIAVGTSAFGLIFSNILYPSGPSVLAWGLLFVLVLLRWRKSSSTDGSLRSLIRRSPEAEPVVRTPETDVRGRFSEDIFHQAGLVWKSPATKESVVPQVGHVALDRLGRPYFVVKMIEGKQTLDTWTKAGPAIASAWGVLRVLVEQGRNVNTGLPVAGTVVVTAIVREFVRNEPVQWTTNRVQLDNGINVVDHLSHLPMGEMADSTEPWMLSLKEANLVVGGVPGAGKSVFLNGLLAHLSVHPHIEIAFIDLKAGVEAGSWEGRLSAAAYEQKAAATLIEWILADCRSRYTRMKAAKVRNAWTAPGYLGADEPVRVLIIDEAAELFAGASRESRQIADDATENLRSLVSLGRAAGYVVVMATQKPTVNTLPSAIRDIATVRIAFRCKTLPAAASILGDDISEVGLDLNPTSISESQRGVAVATTKTGDLVRVQCSLIDDDTIDRTAASAWPQKLWTVDTGVLLGEADKVEPPAVVAQSEPVLSLEKPETSSSVTEPERPARRKRESRAWDVVATSSATLDQEADPWASLLVDVDESEKEVVKHPPLPKPVPPREPRPQPRKLDPSSLSMFDGPARTEG</sequence>
<evidence type="ECO:0000313" key="7">
    <source>
        <dbReference type="EMBL" id="MFB9785481.1"/>
    </source>
</evidence>
<evidence type="ECO:0000313" key="8">
    <source>
        <dbReference type="Proteomes" id="UP001589587"/>
    </source>
</evidence>
<gene>
    <name evidence="7" type="ORF">ACFFQ6_37925</name>
</gene>
<keyword evidence="5" id="KW-0812">Transmembrane</keyword>
<feature type="transmembrane region" description="Helical" evidence="5">
    <location>
        <begin position="12"/>
        <end position="29"/>
    </location>
</feature>
<dbReference type="Pfam" id="PF01580">
    <property type="entry name" value="FtsK_SpoIIIE"/>
    <property type="match status" value="1"/>
</dbReference>
<evidence type="ECO:0000256" key="3">
    <source>
        <dbReference type="PROSITE-ProRule" id="PRU00289"/>
    </source>
</evidence>
<dbReference type="Gene3D" id="3.40.50.300">
    <property type="entry name" value="P-loop containing nucleotide triphosphate hydrolases"/>
    <property type="match status" value="1"/>
</dbReference>
<dbReference type="RefSeq" id="WP_378377591.1">
    <property type="nucleotide sequence ID" value="NZ_JBHMAS010000137.1"/>
</dbReference>
<keyword evidence="5" id="KW-0472">Membrane</keyword>
<dbReference type="SUPFAM" id="SSF52540">
    <property type="entry name" value="P-loop containing nucleoside triphosphate hydrolases"/>
    <property type="match status" value="1"/>
</dbReference>
<keyword evidence="1 3" id="KW-0547">Nucleotide-binding</keyword>
<dbReference type="Proteomes" id="UP001589587">
    <property type="component" value="Unassembled WGS sequence"/>
</dbReference>
<evidence type="ECO:0000256" key="1">
    <source>
        <dbReference type="ARBA" id="ARBA00022741"/>
    </source>
</evidence>
<feature type="region of interest" description="Disordered" evidence="4">
    <location>
        <begin position="527"/>
        <end position="564"/>
    </location>
</feature>
<evidence type="ECO:0000259" key="6">
    <source>
        <dbReference type="PROSITE" id="PS50901"/>
    </source>
</evidence>
<organism evidence="7 8">
    <name type="scientific">Rhodococcus baikonurensis</name>
    <dbReference type="NCBI Taxonomy" id="172041"/>
    <lineage>
        <taxon>Bacteria</taxon>
        <taxon>Bacillati</taxon>
        <taxon>Actinomycetota</taxon>
        <taxon>Actinomycetes</taxon>
        <taxon>Mycobacteriales</taxon>
        <taxon>Nocardiaceae</taxon>
        <taxon>Rhodococcus</taxon>
        <taxon>Rhodococcus erythropolis group</taxon>
    </lineage>
</organism>
<evidence type="ECO:0000256" key="2">
    <source>
        <dbReference type="ARBA" id="ARBA00022840"/>
    </source>
</evidence>
<evidence type="ECO:0000256" key="4">
    <source>
        <dbReference type="SAM" id="MobiDB-lite"/>
    </source>
</evidence>
<evidence type="ECO:0000256" key="5">
    <source>
        <dbReference type="SAM" id="Phobius"/>
    </source>
</evidence>
<dbReference type="SMART" id="SM00382">
    <property type="entry name" value="AAA"/>
    <property type="match status" value="1"/>
</dbReference>
<dbReference type="InterPro" id="IPR003593">
    <property type="entry name" value="AAA+_ATPase"/>
</dbReference>
<keyword evidence="2 3" id="KW-0067">ATP-binding</keyword>
<feature type="compositionally biased region" description="Basic and acidic residues" evidence="4">
    <location>
        <begin position="606"/>
        <end position="618"/>
    </location>
</feature>
<keyword evidence="8" id="KW-1185">Reference proteome</keyword>
<name>A0ABV5XSS1_9NOCA</name>
<dbReference type="PANTHER" id="PTHR22683:SF41">
    <property type="entry name" value="DNA TRANSLOCASE FTSK"/>
    <property type="match status" value="1"/>
</dbReference>
<dbReference type="InterPro" id="IPR002543">
    <property type="entry name" value="FtsK_dom"/>
</dbReference>
<feature type="domain" description="FtsK" evidence="6">
    <location>
        <begin position="261"/>
        <end position="448"/>
    </location>
</feature>
<dbReference type="EMBL" id="JBHMAS010000137">
    <property type="protein sequence ID" value="MFB9785481.1"/>
    <property type="molecule type" value="Genomic_DNA"/>
</dbReference>
<dbReference type="InterPro" id="IPR050206">
    <property type="entry name" value="FtsK/SpoIIIE/SftA"/>
</dbReference>
<feature type="region of interest" description="Disordered" evidence="4">
    <location>
        <begin position="590"/>
        <end position="633"/>
    </location>
</feature>
<dbReference type="PROSITE" id="PS50901">
    <property type="entry name" value="FTSK"/>
    <property type="match status" value="1"/>
</dbReference>
<protein>
    <submittedName>
        <fullName evidence="7">FtsK/SpoIIIE domain-containing protein</fullName>
    </submittedName>
</protein>
<feature type="non-terminal residue" evidence="7">
    <location>
        <position position="633"/>
    </location>
</feature>
<feature type="binding site" evidence="3">
    <location>
        <begin position="277"/>
        <end position="284"/>
    </location>
    <ligand>
        <name>ATP</name>
        <dbReference type="ChEBI" id="CHEBI:30616"/>
    </ligand>
</feature>
<keyword evidence="5" id="KW-1133">Transmembrane helix</keyword>